<keyword evidence="6" id="KW-0547">Nucleotide-binding</keyword>
<keyword evidence="13" id="KW-0139">CF(1)</keyword>
<keyword evidence="7 16" id="KW-0375">Hydrogen ion transport</keyword>
<reference evidence="22" key="1">
    <citation type="submission" date="2020-03" db="EMBL/GenBank/DDBJ databases">
        <title>Punctuated rate equilibria and GC-biased gene conversion promote extreme mitochondrial inter- and intra-genomic synonymous divergence in subfamily Ajugoideae.</title>
        <authorList>
            <person name="Liu F."/>
            <person name="Fan W."/>
            <person name="Yang J.-B."/>
            <person name="Xiang C.-L."/>
            <person name="Mower J.P."/>
            <person name="Li D.-Z."/>
            <person name="Zhu A."/>
        </authorList>
    </citation>
    <scope>NUCLEOTIDE SEQUENCE</scope>
    <source>
        <strain evidence="22">Scaffold4</strain>
    </source>
</reference>
<gene>
    <name evidence="22" type="primary">atp1</name>
</gene>
<dbReference type="InterPro" id="IPR038376">
    <property type="entry name" value="ATP_synth_asu_C_sf"/>
</dbReference>
<keyword evidence="14" id="KW-0066">ATP synthesis</keyword>
<evidence type="ECO:0000259" key="21">
    <source>
        <dbReference type="Pfam" id="PF02874"/>
    </source>
</evidence>
<dbReference type="Pfam" id="PF00006">
    <property type="entry name" value="ATP-synt_ab"/>
    <property type="match status" value="1"/>
</dbReference>
<dbReference type="CDD" id="cd01132">
    <property type="entry name" value="F1-ATPase_alpha_CD"/>
    <property type="match status" value="1"/>
</dbReference>
<evidence type="ECO:0000256" key="15">
    <source>
        <dbReference type="ARBA" id="ARBA00037296"/>
    </source>
</evidence>
<dbReference type="GO" id="GO:0005743">
    <property type="term" value="C:mitochondrial inner membrane"/>
    <property type="evidence" value="ECO:0007669"/>
    <property type="project" value="UniProtKB-SubCell"/>
</dbReference>
<evidence type="ECO:0000256" key="11">
    <source>
        <dbReference type="ARBA" id="ARBA00023128"/>
    </source>
</evidence>
<comment type="subcellular location">
    <subcellularLocation>
        <location evidence="1">Mitochondrion inner membrane</location>
    </subcellularLocation>
</comment>
<geneLocation type="mitochondrion" evidence="22"/>
<dbReference type="Pfam" id="PF02874">
    <property type="entry name" value="ATP-synt_ab_N"/>
    <property type="match status" value="1"/>
</dbReference>
<dbReference type="InterPro" id="IPR000194">
    <property type="entry name" value="ATPase_F1/V1/A1_a/bsu_nucl-bd"/>
</dbReference>
<sequence>MTLSPRAAELTTLLESRISHFYTNFKVDEIGRVVSVGDGIARVYGLNEIQAGEMVEFSSGVKGIALNLENENVGIVVFGSDTAIKEGDLVKRTGSIVDVPAGKAMLGRVVDALGLPIDGRGALSAHERRRVEVKAPGIIERKSVHEPMQTGLKAVDSLVPIGRGQRELIIGDRQTGKTAIAIDTILNQKQLNSKATSESETLYCVYVAIGQKRSTVAQLVQILSEANALEYSILVAATASDPAPLQFLAPYSGCAMGEYFRDNGMHALIIYDDLSKQAVAYRQMSLLLRRPPGREAFPGDVFYLHSRLLERAAKRSDQTGAGSLTALPVIETQAGDVSAYIPTNVISITDGQICLETELFYRGIRPAINVGLSVSRVGSAAQLKAMKQVCGSLKLELAQYREVAAFAQFGSDLDAATQALLNRGARLTEILKQAQYTPLPIEKQILVIYAAVNGFCDRMPLDKIAQYEKILLSTAKPDLVEGLKETLTKEKKIGIRYILKRIRESFNMNMKKVKAFLFSFFLYLILKPLRRLMLISAYIFLVNNFLGGGFDPTSGSLFFGSDLSISDSNAIPANFPQPPLEPPAPLSPPAPASIPFPFLREIHPDDPVDRLRLTLLDREIELFARIRLLESKLIEGLPPQLEEGGYEQLVRTFLDETISPNHYLSTLQNEVLDITLLECRANLVEKVFNFLLSEETDRLAAILSESPFPERAIKGEALAFIQDYAEEIGALHNVPLGDPRSQLEKRILEGLLRSVLQNLEEAGHQADFYRRFLAHFRGL</sequence>
<organism evidence="22">
    <name type="scientific">Teucrium ornatum</name>
    <dbReference type="NCBI Taxonomy" id="2290806"/>
    <lineage>
        <taxon>Eukaryota</taxon>
        <taxon>Viridiplantae</taxon>
        <taxon>Streptophyta</taxon>
        <taxon>Embryophyta</taxon>
        <taxon>Tracheophyta</taxon>
        <taxon>Spermatophyta</taxon>
        <taxon>Magnoliopsida</taxon>
        <taxon>eudicotyledons</taxon>
        <taxon>Gunneridae</taxon>
        <taxon>Pentapetalae</taxon>
        <taxon>asterids</taxon>
        <taxon>lamiids</taxon>
        <taxon>Lamiales</taxon>
        <taxon>Lamiaceae</taxon>
        <taxon>Ajugoideae</taxon>
        <taxon>Teucrieae</taxon>
        <taxon>Teucrium</taxon>
    </lineage>
</organism>
<evidence type="ECO:0000259" key="19">
    <source>
        <dbReference type="Pfam" id="PF00006"/>
    </source>
</evidence>
<dbReference type="InterPro" id="IPR023366">
    <property type="entry name" value="ATP_synth_asu-like_sf"/>
</dbReference>
<name>A0A6M8EC95_9LAMI</name>
<dbReference type="InterPro" id="IPR005294">
    <property type="entry name" value="ATP_synth_F1_asu"/>
</dbReference>
<dbReference type="InterPro" id="IPR020003">
    <property type="entry name" value="ATPase_a/bsu_AS"/>
</dbReference>
<evidence type="ECO:0000256" key="10">
    <source>
        <dbReference type="ARBA" id="ARBA00023065"/>
    </source>
</evidence>
<evidence type="ECO:0000256" key="17">
    <source>
        <dbReference type="RuleBase" id="RU000342"/>
    </source>
</evidence>
<dbReference type="InterPro" id="IPR004100">
    <property type="entry name" value="ATPase_F1/V1/A1_a/bsu_N"/>
</dbReference>
<evidence type="ECO:0000256" key="5">
    <source>
        <dbReference type="ARBA" id="ARBA00022448"/>
    </source>
</evidence>
<evidence type="ECO:0000256" key="7">
    <source>
        <dbReference type="ARBA" id="ARBA00022781"/>
    </source>
</evidence>
<dbReference type="InterPro" id="IPR027417">
    <property type="entry name" value="P-loop_NTPase"/>
</dbReference>
<keyword evidence="5 16" id="KW-0813">Transport</keyword>
<dbReference type="EMBL" id="MT277161">
    <property type="protein sequence ID" value="QKE23545.1"/>
    <property type="molecule type" value="Genomic_DNA"/>
</dbReference>
<evidence type="ECO:0000256" key="12">
    <source>
        <dbReference type="ARBA" id="ARBA00023136"/>
    </source>
</evidence>
<protein>
    <recommendedName>
        <fullName evidence="4">ATP synthase subunit alpha, mitochondrial</fullName>
    </recommendedName>
</protein>
<comment type="similarity">
    <text evidence="2 16">Belongs to the ATPase alpha/beta chains family.</text>
</comment>
<dbReference type="CDD" id="cd18116">
    <property type="entry name" value="ATP-synt_F1_alpha_N"/>
    <property type="match status" value="1"/>
</dbReference>
<feature type="domain" description="ATPase F1/V1/A1 complex alpha/beta subunit nucleotide-binding" evidence="19">
    <location>
        <begin position="151"/>
        <end position="375"/>
    </location>
</feature>
<dbReference type="FunFam" id="3.40.50.300:FF:002432">
    <property type="entry name" value="ATP synthase subunit alpha, mitochondrial"/>
    <property type="match status" value="1"/>
</dbReference>
<feature type="domain" description="ATPase F1/V1/A1 complex alpha/beta subunit N-terminal" evidence="21">
    <location>
        <begin position="27"/>
        <end position="94"/>
    </location>
</feature>
<dbReference type="Gene3D" id="3.40.50.300">
    <property type="entry name" value="P-loop containing nucleotide triphosphate hydrolases"/>
    <property type="match status" value="1"/>
</dbReference>
<dbReference type="HAMAP" id="MF_01346">
    <property type="entry name" value="ATP_synth_alpha_bact"/>
    <property type="match status" value="1"/>
</dbReference>
<evidence type="ECO:0000256" key="8">
    <source>
        <dbReference type="ARBA" id="ARBA00022792"/>
    </source>
</evidence>
<dbReference type="Gene3D" id="1.20.150.20">
    <property type="entry name" value="ATP synthase alpha/beta chain, C-terminal domain"/>
    <property type="match status" value="1"/>
</dbReference>
<dbReference type="InterPro" id="IPR033732">
    <property type="entry name" value="ATP_synth_F1_a_nt-bd_dom"/>
</dbReference>
<evidence type="ECO:0000259" key="20">
    <source>
        <dbReference type="Pfam" id="PF00306"/>
    </source>
</evidence>
<dbReference type="FunFam" id="1.20.150.20:FF:000001">
    <property type="entry name" value="ATP synthase subunit alpha"/>
    <property type="match status" value="1"/>
</dbReference>
<evidence type="ECO:0000256" key="13">
    <source>
        <dbReference type="ARBA" id="ARBA00023196"/>
    </source>
</evidence>
<dbReference type="GO" id="GO:0045259">
    <property type="term" value="C:proton-transporting ATP synthase complex"/>
    <property type="evidence" value="ECO:0007669"/>
    <property type="project" value="UniProtKB-KW"/>
</dbReference>
<dbReference type="AlphaFoldDB" id="A0A6M8EC95"/>
<dbReference type="Gene3D" id="2.40.30.20">
    <property type="match status" value="1"/>
</dbReference>
<comment type="function">
    <text evidence="15">Mitochondrial membrane ATP synthase (F(1)F(0) ATP synthase or Complex V) produces ATP from ADP in the presence of a proton gradient across the membrane which is generated by electron transport complexes of the respiratory chain. F-type ATPases consist of two structural domains, F(1) - containing the extramembraneous catalytic core, and F(0) - containing the membrane proton channel, linked together by a central stalk and a peripheral stalk. During catalysis, ATP synthesis in the catalytic domain of F(1) is coupled via a rotary mechanism of the central stalk subunits to proton translocation. Subunits alpha and beta form the catalytic core in F(1). Rotation of the central stalk against the surrounding alpha(3)beta(3) subunits leads to hydrolysis of ATP in three separate catalytic sites on the beta subunits. Subunit alpha does not bear the catalytic high-affinity ATP-binding sites.</text>
</comment>
<keyword evidence="9" id="KW-0067">ATP-binding</keyword>
<feature type="domain" description="ATP synthase alpha subunit C-terminal" evidence="20">
    <location>
        <begin position="382"/>
        <end position="492"/>
    </location>
</feature>
<dbReference type="InterPro" id="IPR000793">
    <property type="entry name" value="ATP_synth_asu_C"/>
</dbReference>
<keyword evidence="8" id="KW-0999">Mitochondrion inner membrane</keyword>
<evidence type="ECO:0000256" key="16">
    <source>
        <dbReference type="RuleBase" id="RU000339"/>
    </source>
</evidence>
<keyword evidence="10 16" id="KW-0406">Ion transport</keyword>
<dbReference type="SUPFAM" id="SSF52540">
    <property type="entry name" value="P-loop containing nucleoside triphosphate hydrolases"/>
    <property type="match status" value="1"/>
</dbReference>
<comment type="subunit">
    <text evidence="3 18">F-type ATPases have 2 components, CF(1) - the catalytic core - and CF(0) - the membrane proton channel. CF(1) has five subunits: alpha(3), beta(3), gamma(1), delta(1), epsilon(1). CF(0) has three main subunits: a, b and c.</text>
</comment>
<keyword evidence="11 17" id="KW-0496">Mitochondrion</keyword>
<dbReference type="PROSITE" id="PS00152">
    <property type="entry name" value="ATPASE_ALPHA_BETA"/>
    <property type="match status" value="1"/>
</dbReference>
<dbReference type="GO" id="GO:0043531">
    <property type="term" value="F:ADP binding"/>
    <property type="evidence" value="ECO:0007669"/>
    <property type="project" value="TreeGrafter"/>
</dbReference>
<keyword evidence="12" id="KW-0472">Membrane</keyword>
<proteinExistence type="inferred from homology"/>
<evidence type="ECO:0000256" key="9">
    <source>
        <dbReference type="ARBA" id="ARBA00022840"/>
    </source>
</evidence>
<dbReference type="SUPFAM" id="SSF50615">
    <property type="entry name" value="N-terminal domain of alpha and beta subunits of F1 ATP synthase"/>
    <property type="match status" value="1"/>
</dbReference>
<dbReference type="FunFam" id="2.40.30.20:FF:000001">
    <property type="entry name" value="ATP synthase subunit alpha"/>
    <property type="match status" value="1"/>
</dbReference>
<evidence type="ECO:0000256" key="6">
    <source>
        <dbReference type="ARBA" id="ARBA00022741"/>
    </source>
</evidence>
<dbReference type="PANTHER" id="PTHR48082:SF2">
    <property type="entry name" value="ATP SYNTHASE SUBUNIT ALPHA, MITOCHONDRIAL"/>
    <property type="match status" value="1"/>
</dbReference>
<dbReference type="Pfam" id="PF00306">
    <property type="entry name" value="ATP-synt_ab_C"/>
    <property type="match status" value="1"/>
</dbReference>
<accession>A0A6M8EC95</accession>
<evidence type="ECO:0000256" key="4">
    <source>
        <dbReference type="ARBA" id="ARBA00016087"/>
    </source>
</evidence>
<evidence type="ECO:0000256" key="1">
    <source>
        <dbReference type="ARBA" id="ARBA00004273"/>
    </source>
</evidence>
<dbReference type="NCBIfam" id="NF009884">
    <property type="entry name" value="PRK13343.1"/>
    <property type="match status" value="1"/>
</dbReference>
<evidence type="ECO:0000256" key="18">
    <source>
        <dbReference type="RuleBase" id="RU004287"/>
    </source>
</evidence>
<dbReference type="SUPFAM" id="SSF47917">
    <property type="entry name" value="C-terminal domain of alpha and beta subunits of F1 ATP synthase"/>
    <property type="match status" value="1"/>
</dbReference>
<dbReference type="GO" id="GO:0005524">
    <property type="term" value="F:ATP binding"/>
    <property type="evidence" value="ECO:0007669"/>
    <property type="project" value="UniProtKB-KW"/>
</dbReference>
<evidence type="ECO:0000313" key="22">
    <source>
        <dbReference type="EMBL" id="QKE23545.1"/>
    </source>
</evidence>
<dbReference type="NCBIfam" id="TIGR00962">
    <property type="entry name" value="atpA"/>
    <property type="match status" value="1"/>
</dbReference>
<evidence type="ECO:0000256" key="14">
    <source>
        <dbReference type="ARBA" id="ARBA00023310"/>
    </source>
</evidence>
<dbReference type="CDD" id="cd18113">
    <property type="entry name" value="ATP-synt_F1_alpha_C"/>
    <property type="match status" value="1"/>
</dbReference>
<evidence type="ECO:0000256" key="3">
    <source>
        <dbReference type="ARBA" id="ARBA00011648"/>
    </source>
</evidence>
<dbReference type="PANTHER" id="PTHR48082">
    <property type="entry name" value="ATP SYNTHASE SUBUNIT ALPHA, MITOCHONDRIAL"/>
    <property type="match status" value="1"/>
</dbReference>
<dbReference type="GO" id="GO:0046933">
    <property type="term" value="F:proton-transporting ATP synthase activity, rotational mechanism"/>
    <property type="evidence" value="ECO:0007669"/>
    <property type="project" value="InterPro"/>
</dbReference>
<dbReference type="InterPro" id="IPR036121">
    <property type="entry name" value="ATPase_F1/V1/A1_a/bsu_N_sf"/>
</dbReference>
<evidence type="ECO:0000256" key="2">
    <source>
        <dbReference type="ARBA" id="ARBA00008936"/>
    </source>
</evidence>